<feature type="compositionally biased region" description="Polar residues" evidence="8">
    <location>
        <begin position="378"/>
        <end position="388"/>
    </location>
</feature>
<keyword evidence="7 9" id="KW-0472">Membrane</keyword>
<feature type="transmembrane region" description="Helical" evidence="9">
    <location>
        <begin position="310"/>
        <end position="340"/>
    </location>
</feature>
<sequence length="388" mass="42505">MSNEWSKTTRYIVFGLVLAGCIWFIIAAQALIGAIAISALLAYLLNPLVTLVNERARVARSLVVFFVYLISLGAIVTATILLVPAIPEQTASFLEDMQVVINQVETDYFSEPITVLNTEIQLDGFFPETDIVELMSSFIRADIIVELLQTTTTNLGWIIIVLVATYFLLQDWGTLRDWLFSWIPSPFEADCRILYHEIKLVWNRYFRGQLRLSIIVGLLTGAGSLIMGLPGAILFGVFAAIFDVLLSVGPAIIMGIATVVAVLAGSSTLPISNTLFAVLVLVFFLAIQGLENIWLRPRIMSTSVRIHPAIIFIAIVASLSLAGVLTALIIVPVLGSIAVLSRYTYSKLFKLDPWADNTDLASNTINPINENENENEKTAASTPPITAD</sequence>
<evidence type="ECO:0000256" key="2">
    <source>
        <dbReference type="ARBA" id="ARBA00009773"/>
    </source>
</evidence>
<dbReference type="InterPro" id="IPR002549">
    <property type="entry name" value="AI-2E-like"/>
</dbReference>
<accession>A0A3B0UX39</accession>
<proteinExistence type="inferred from homology"/>
<feature type="region of interest" description="Disordered" evidence="8">
    <location>
        <begin position="366"/>
        <end position="388"/>
    </location>
</feature>
<dbReference type="PANTHER" id="PTHR21716:SF53">
    <property type="entry name" value="PERMEASE PERM-RELATED"/>
    <property type="match status" value="1"/>
</dbReference>
<organism evidence="10">
    <name type="scientific">hydrothermal vent metagenome</name>
    <dbReference type="NCBI Taxonomy" id="652676"/>
    <lineage>
        <taxon>unclassified sequences</taxon>
        <taxon>metagenomes</taxon>
        <taxon>ecological metagenomes</taxon>
    </lineage>
</organism>
<feature type="transmembrane region" description="Helical" evidence="9">
    <location>
        <begin position="271"/>
        <end position="290"/>
    </location>
</feature>
<dbReference type="AlphaFoldDB" id="A0A3B0UX39"/>
<evidence type="ECO:0000256" key="1">
    <source>
        <dbReference type="ARBA" id="ARBA00004651"/>
    </source>
</evidence>
<evidence type="ECO:0000256" key="4">
    <source>
        <dbReference type="ARBA" id="ARBA00022475"/>
    </source>
</evidence>
<dbReference type="EMBL" id="UOEU01000134">
    <property type="protein sequence ID" value="VAW31012.1"/>
    <property type="molecule type" value="Genomic_DNA"/>
</dbReference>
<feature type="transmembrane region" description="Helical" evidence="9">
    <location>
        <begin position="147"/>
        <end position="169"/>
    </location>
</feature>
<keyword evidence="3" id="KW-0813">Transport</keyword>
<feature type="transmembrane region" description="Helical" evidence="9">
    <location>
        <begin position="12"/>
        <end position="45"/>
    </location>
</feature>
<comment type="subcellular location">
    <subcellularLocation>
        <location evidence="1">Cell membrane</location>
        <topology evidence="1">Multi-pass membrane protein</topology>
    </subcellularLocation>
</comment>
<keyword evidence="5 9" id="KW-0812">Transmembrane</keyword>
<gene>
    <name evidence="10" type="ORF">MNBD_CHLOROFLEXI01-4581</name>
</gene>
<dbReference type="PANTHER" id="PTHR21716">
    <property type="entry name" value="TRANSMEMBRANE PROTEIN"/>
    <property type="match status" value="1"/>
</dbReference>
<feature type="transmembrane region" description="Helical" evidence="9">
    <location>
        <begin position="244"/>
        <end position="264"/>
    </location>
</feature>
<feature type="transmembrane region" description="Helical" evidence="9">
    <location>
        <begin position="65"/>
        <end position="86"/>
    </location>
</feature>
<name>A0A3B0UX39_9ZZZZ</name>
<evidence type="ECO:0008006" key="11">
    <source>
        <dbReference type="Google" id="ProtNLM"/>
    </source>
</evidence>
<evidence type="ECO:0000256" key="8">
    <source>
        <dbReference type="SAM" id="MobiDB-lite"/>
    </source>
</evidence>
<dbReference type="Pfam" id="PF01594">
    <property type="entry name" value="AI-2E_transport"/>
    <property type="match status" value="1"/>
</dbReference>
<protein>
    <recommendedName>
        <fullName evidence="11">Permease often clustered with de novo purine synthesis</fullName>
    </recommendedName>
</protein>
<keyword evidence="6 9" id="KW-1133">Transmembrane helix</keyword>
<evidence type="ECO:0000313" key="10">
    <source>
        <dbReference type="EMBL" id="VAW31012.1"/>
    </source>
</evidence>
<reference evidence="10" key="1">
    <citation type="submission" date="2018-06" db="EMBL/GenBank/DDBJ databases">
        <authorList>
            <person name="Zhirakovskaya E."/>
        </authorList>
    </citation>
    <scope>NUCLEOTIDE SEQUENCE</scope>
</reference>
<dbReference type="PROSITE" id="PS51257">
    <property type="entry name" value="PROKAR_LIPOPROTEIN"/>
    <property type="match status" value="1"/>
</dbReference>
<evidence type="ECO:0000256" key="5">
    <source>
        <dbReference type="ARBA" id="ARBA00022692"/>
    </source>
</evidence>
<evidence type="ECO:0000256" key="6">
    <source>
        <dbReference type="ARBA" id="ARBA00022989"/>
    </source>
</evidence>
<feature type="transmembrane region" description="Helical" evidence="9">
    <location>
        <begin position="212"/>
        <end position="238"/>
    </location>
</feature>
<evidence type="ECO:0000256" key="9">
    <source>
        <dbReference type="SAM" id="Phobius"/>
    </source>
</evidence>
<evidence type="ECO:0000256" key="7">
    <source>
        <dbReference type="ARBA" id="ARBA00023136"/>
    </source>
</evidence>
<dbReference type="GO" id="GO:0055085">
    <property type="term" value="P:transmembrane transport"/>
    <property type="evidence" value="ECO:0007669"/>
    <property type="project" value="TreeGrafter"/>
</dbReference>
<dbReference type="GO" id="GO:0005886">
    <property type="term" value="C:plasma membrane"/>
    <property type="evidence" value="ECO:0007669"/>
    <property type="project" value="UniProtKB-SubCell"/>
</dbReference>
<comment type="similarity">
    <text evidence="2">Belongs to the autoinducer-2 exporter (AI-2E) (TC 2.A.86) family.</text>
</comment>
<keyword evidence="4" id="KW-1003">Cell membrane</keyword>
<evidence type="ECO:0000256" key="3">
    <source>
        <dbReference type="ARBA" id="ARBA00022448"/>
    </source>
</evidence>